<dbReference type="InterPro" id="IPR041698">
    <property type="entry name" value="Methyltransf_25"/>
</dbReference>
<dbReference type="Pfam" id="PF13649">
    <property type="entry name" value="Methyltransf_25"/>
    <property type="match status" value="1"/>
</dbReference>
<evidence type="ECO:0000256" key="4">
    <source>
        <dbReference type="HAMAP-Rule" id="MF_02100"/>
    </source>
</evidence>
<dbReference type="PANTHER" id="PTHR43861">
    <property type="entry name" value="TRANS-ACONITATE 2-METHYLTRANSFERASE-RELATED"/>
    <property type="match status" value="1"/>
</dbReference>
<dbReference type="GO" id="GO:0032259">
    <property type="term" value="P:methylation"/>
    <property type="evidence" value="ECO:0007669"/>
    <property type="project" value="UniProtKB-KW"/>
</dbReference>
<comment type="caution">
    <text evidence="6">The sequence shown here is derived from an EMBL/GenBank/DDBJ whole genome shotgun (WGS) entry which is preliminary data.</text>
</comment>
<dbReference type="PANTHER" id="PTHR43861:SF1">
    <property type="entry name" value="TRANS-ACONITATE 2-METHYLTRANSFERASE"/>
    <property type="match status" value="1"/>
</dbReference>
<feature type="domain" description="Methyltransferase" evidence="5">
    <location>
        <begin position="49"/>
        <end position="139"/>
    </location>
</feature>
<feature type="binding site" evidence="4">
    <location>
        <position position="74"/>
    </location>
    <ligand>
        <name>S-adenosyl-L-methionine</name>
        <dbReference type="ChEBI" id="CHEBI:59789"/>
    </ligand>
</feature>
<dbReference type="Proteomes" id="UP001203665">
    <property type="component" value="Unassembled WGS sequence"/>
</dbReference>
<protein>
    <recommendedName>
        <fullName evidence="4">Uncharacterized methyltransferase NDM98_07790</fullName>
        <ecNumber evidence="4">2.1.1.-</ecNumber>
    </recommendedName>
</protein>
<sequence length="214" mass="24243">MGTDFTGLFNEWAQTYDQTVTGGDIQYKEVFRFYDEILNEVVQHSKGNVVEFGVGTGNLSKRLLESGLSVTGIEPSIKMREKAAEKLPALTLLTGDFLSFPPLQNDVDSIVSTYAFHHLTDEEKGTAFHLYKELLSKNGRIVFADTTFETEEKKQQMIQIAEDKGYNRLAEDLRSEFYTTLPTLSQIAEDAGFCISFKPLNQFVWLFVAEKLNK</sequence>
<dbReference type="CDD" id="cd02440">
    <property type="entry name" value="AdoMet_MTases"/>
    <property type="match status" value="1"/>
</dbReference>
<feature type="binding site" evidence="4">
    <location>
        <position position="53"/>
    </location>
    <ligand>
        <name>S-adenosyl-L-methionine</name>
        <dbReference type="ChEBI" id="CHEBI:59789"/>
    </ligand>
</feature>
<keyword evidence="3 4" id="KW-0949">S-adenosyl-L-methionine</keyword>
<dbReference type="Gene3D" id="3.40.50.150">
    <property type="entry name" value="Vaccinia Virus protein VP39"/>
    <property type="match status" value="1"/>
</dbReference>
<accession>A0ABT0XHM9</accession>
<dbReference type="SUPFAM" id="SSF53335">
    <property type="entry name" value="S-adenosyl-L-methionine-dependent methyltransferases"/>
    <property type="match status" value="1"/>
</dbReference>
<comment type="similarity">
    <text evidence="4">Belongs to the methyltransferase superfamily. YrrT family.</text>
</comment>
<evidence type="ECO:0000313" key="6">
    <source>
        <dbReference type="EMBL" id="MCM2675398.1"/>
    </source>
</evidence>
<proteinExistence type="inferred from homology"/>
<dbReference type="EMBL" id="JAMQJY010000001">
    <property type="protein sequence ID" value="MCM2675398.1"/>
    <property type="molecule type" value="Genomic_DNA"/>
</dbReference>
<dbReference type="RefSeq" id="WP_251609026.1">
    <property type="nucleotide sequence ID" value="NZ_JAMQJY010000001.1"/>
</dbReference>
<evidence type="ECO:0000256" key="1">
    <source>
        <dbReference type="ARBA" id="ARBA00022603"/>
    </source>
</evidence>
<name>A0ABT0XHM9_9BACI</name>
<feature type="binding site" evidence="4">
    <location>
        <position position="96"/>
    </location>
    <ligand>
        <name>S-adenosyl-L-methionine</name>
        <dbReference type="ChEBI" id="CHEBI:59789"/>
    </ligand>
</feature>
<comment type="function">
    <text evidence="4">Could be a S-adenosyl-L-methionine-dependent methyltransferase.</text>
</comment>
<keyword evidence="7" id="KW-1185">Reference proteome</keyword>
<reference evidence="6" key="1">
    <citation type="submission" date="2022-06" db="EMBL/GenBank/DDBJ databases">
        <title>Alkalicoccobacillus porphyridii sp. nov., isolated from a marine red alga, Porphyridium purpureum and reclassification of Shouchella plakortidis and Shouchella gibsonii as Alkalicoccobacillus plakortidis comb. nov. and Alkalicoccobacillus gibsonii comb. nov.</title>
        <authorList>
            <person name="Kim K.H."/>
            <person name="Lee J.K."/>
            <person name="Han D.M."/>
            <person name="Baek J.H."/>
            <person name="Jeon C.O."/>
        </authorList>
    </citation>
    <scope>NUCLEOTIDE SEQUENCE</scope>
    <source>
        <strain evidence="6">DSM 19153</strain>
    </source>
</reference>
<evidence type="ECO:0000259" key="5">
    <source>
        <dbReference type="Pfam" id="PF13649"/>
    </source>
</evidence>
<keyword evidence="2 4" id="KW-0808">Transferase</keyword>
<dbReference type="GO" id="GO:0008168">
    <property type="term" value="F:methyltransferase activity"/>
    <property type="evidence" value="ECO:0007669"/>
    <property type="project" value="UniProtKB-KW"/>
</dbReference>
<dbReference type="EC" id="2.1.1.-" evidence="4"/>
<dbReference type="HAMAP" id="MF_02100">
    <property type="entry name" value="Methyltr_YrrT"/>
    <property type="match status" value="1"/>
</dbReference>
<evidence type="ECO:0000313" key="7">
    <source>
        <dbReference type="Proteomes" id="UP001203665"/>
    </source>
</evidence>
<dbReference type="InterPro" id="IPR023553">
    <property type="entry name" value="Uncharacterised_MeTfrase_YrrT"/>
</dbReference>
<dbReference type="InterPro" id="IPR029063">
    <property type="entry name" value="SAM-dependent_MTases_sf"/>
</dbReference>
<evidence type="ECO:0000256" key="2">
    <source>
        <dbReference type="ARBA" id="ARBA00022679"/>
    </source>
</evidence>
<keyword evidence="1 4" id="KW-0489">Methyltransferase</keyword>
<evidence type="ECO:0000256" key="3">
    <source>
        <dbReference type="ARBA" id="ARBA00022691"/>
    </source>
</evidence>
<gene>
    <name evidence="6" type="ORF">NDM98_07790</name>
</gene>
<organism evidence="6 7">
    <name type="scientific">Alkalicoccobacillus plakortidis</name>
    <dbReference type="NCBI Taxonomy" id="444060"/>
    <lineage>
        <taxon>Bacteria</taxon>
        <taxon>Bacillati</taxon>
        <taxon>Bacillota</taxon>
        <taxon>Bacilli</taxon>
        <taxon>Bacillales</taxon>
        <taxon>Bacillaceae</taxon>
        <taxon>Alkalicoccobacillus</taxon>
    </lineage>
</organism>